<evidence type="ECO:0000256" key="7">
    <source>
        <dbReference type="ARBA" id="ARBA00022833"/>
    </source>
</evidence>
<feature type="binding site" evidence="11">
    <location>
        <position position="458"/>
    </location>
    <ligand>
        <name>Zn(2+)</name>
        <dbReference type="ChEBI" id="CHEBI:29105"/>
        <note>catalytic</note>
    </ligand>
</feature>
<organism evidence="14 15">
    <name type="scientific">Candidatus Nanosyncoccus nanoralicus</name>
    <dbReference type="NCBI Taxonomy" id="2171996"/>
    <lineage>
        <taxon>Bacteria</taxon>
        <taxon>Candidatus Saccharimonadota</taxon>
        <taxon>Candidatus Nanosyncoccalia</taxon>
        <taxon>Candidatus Nanosyncoccales</taxon>
        <taxon>Candidatus Nanosyncoccaceae</taxon>
        <taxon>Candidatus Nanosyncoccus</taxon>
    </lineage>
</organism>
<reference evidence="14 15" key="1">
    <citation type="journal article" date="2018" name="bioRxiv">
        <title>Evidence of independent acquisition and adaption of ultra-small bacteria to human hosts across the highly diverse yet reduced genomes of the phylum Saccharibacteria.</title>
        <authorList>
            <person name="McLean J.S."/>
            <person name="Bor B."/>
            <person name="To T.T."/>
            <person name="Liu Q."/>
            <person name="Kearns K.A."/>
            <person name="Solden L.M."/>
            <person name="Wrighton K.C."/>
            <person name="He X."/>
            <person name="Shi W."/>
        </authorList>
    </citation>
    <scope>NUCLEOTIDE SEQUENCE [LARGE SCALE GENOMIC DNA]</scope>
    <source>
        <strain evidence="14 15">TM7_KMM_G3_1_HOT_351</strain>
    </source>
</reference>
<comment type="subunit">
    <text evidence="11">Homohexamer.</text>
</comment>
<dbReference type="Gene3D" id="1.20.58.760">
    <property type="entry name" value="Peptidase M41"/>
    <property type="match status" value="1"/>
</dbReference>
<accession>A0ABY0FMB4</accession>
<comment type="subcellular location">
    <subcellularLocation>
        <location evidence="11">Cell membrane</location>
        <topology evidence="11">Multi-pass membrane protein</topology>
        <orientation evidence="11">Cytoplasmic side</orientation>
    </subcellularLocation>
    <subcellularLocation>
        <location evidence="1">Membrane</location>
    </subcellularLocation>
</comment>
<protein>
    <recommendedName>
        <fullName evidence="11">ATP-dependent zinc metalloprotease FtsH</fullName>
        <ecNumber evidence="11">3.4.24.-</ecNumber>
    </recommendedName>
</protein>
<keyword evidence="7 11" id="KW-0862">Zinc</keyword>
<gene>
    <name evidence="14" type="primary">ftsH3</name>
    <name evidence="11" type="synonym">ftsH</name>
    <name evidence="14" type="ORF">G3KMM_00049</name>
</gene>
<feature type="active site" evidence="11">
    <location>
        <position position="455"/>
    </location>
</feature>
<evidence type="ECO:0000256" key="6">
    <source>
        <dbReference type="ARBA" id="ARBA00022801"/>
    </source>
</evidence>
<evidence type="ECO:0000256" key="2">
    <source>
        <dbReference type="ARBA" id="ARBA00010044"/>
    </source>
</evidence>
<comment type="caution">
    <text evidence="14">The sequence shown here is derived from an EMBL/GenBank/DDBJ whole genome shotgun (WGS) entry which is preliminary data.</text>
</comment>
<dbReference type="Pfam" id="PF17862">
    <property type="entry name" value="AAA_lid_3"/>
    <property type="match status" value="1"/>
</dbReference>
<dbReference type="RefSeq" id="WP_129603860.1">
    <property type="nucleotide sequence ID" value="NZ_PRLL01000001.1"/>
</dbReference>
<dbReference type="SMART" id="SM00382">
    <property type="entry name" value="AAA"/>
    <property type="match status" value="1"/>
</dbReference>
<dbReference type="InterPro" id="IPR041569">
    <property type="entry name" value="AAA_lid_3"/>
</dbReference>
<dbReference type="InterPro" id="IPR005936">
    <property type="entry name" value="FtsH"/>
</dbReference>
<comment type="function">
    <text evidence="11">Acts as a processive, ATP-dependent zinc metallopeptidase for both cytoplasmic and membrane proteins. Plays a role in the quality control of integral membrane proteins.</text>
</comment>
<evidence type="ECO:0000256" key="1">
    <source>
        <dbReference type="ARBA" id="ARBA00004370"/>
    </source>
</evidence>
<comment type="similarity">
    <text evidence="12">Belongs to the AAA ATPase family.</text>
</comment>
<dbReference type="Gene3D" id="3.40.50.300">
    <property type="entry name" value="P-loop containing nucleotide triphosphate hydrolases"/>
    <property type="match status" value="1"/>
</dbReference>
<dbReference type="InterPro" id="IPR003960">
    <property type="entry name" value="ATPase_AAA_CS"/>
</dbReference>
<keyword evidence="5 11" id="KW-0547">Nucleotide-binding</keyword>
<evidence type="ECO:0000256" key="8">
    <source>
        <dbReference type="ARBA" id="ARBA00022840"/>
    </source>
</evidence>
<comment type="cofactor">
    <cofactor evidence="11">
        <name>Zn(2+)</name>
        <dbReference type="ChEBI" id="CHEBI:29105"/>
    </cofactor>
    <text evidence="11">Binds 1 zinc ion per subunit.</text>
</comment>
<evidence type="ECO:0000313" key="14">
    <source>
        <dbReference type="EMBL" id="RYC74006.1"/>
    </source>
</evidence>
<evidence type="ECO:0000256" key="4">
    <source>
        <dbReference type="ARBA" id="ARBA00022723"/>
    </source>
</evidence>
<keyword evidence="8 11" id="KW-0067">ATP-binding</keyword>
<reference evidence="14 15" key="2">
    <citation type="journal article" date="2020" name="Cell Rep.">
        <title>Acquisition and Adaptation of Ultra-small Parasitic Reduced Genome Bacteria to Mammalian Hosts.</title>
        <authorList>
            <person name="McLean J.S."/>
            <person name="Bor B."/>
            <person name="Kerns K.A."/>
            <person name="Liu Q."/>
            <person name="To T.T."/>
            <person name="Solden L."/>
            <person name="Hendrickson E.L."/>
            <person name="Wrighton K."/>
            <person name="Shi W."/>
            <person name="He X."/>
        </authorList>
    </citation>
    <scope>NUCLEOTIDE SEQUENCE [LARGE SCALE GENOMIC DNA]</scope>
    <source>
        <strain evidence="14 15">TM7_KMM_G3_1_HOT_351</strain>
    </source>
</reference>
<keyword evidence="11" id="KW-1003">Cell membrane</keyword>
<dbReference type="HAMAP" id="MF_01458">
    <property type="entry name" value="FtsH"/>
    <property type="match status" value="1"/>
</dbReference>
<feature type="binding site" evidence="11">
    <location>
        <position position="532"/>
    </location>
    <ligand>
        <name>Zn(2+)</name>
        <dbReference type="ChEBI" id="CHEBI:29105"/>
        <note>catalytic</note>
    </ligand>
</feature>
<dbReference type="Gene3D" id="1.10.8.60">
    <property type="match status" value="1"/>
</dbReference>
<evidence type="ECO:0000313" key="15">
    <source>
        <dbReference type="Proteomes" id="UP001191004"/>
    </source>
</evidence>
<evidence type="ECO:0000256" key="10">
    <source>
        <dbReference type="ARBA" id="ARBA00023136"/>
    </source>
</evidence>
<comment type="similarity">
    <text evidence="11">In the central section; belongs to the AAA ATPase family.</text>
</comment>
<dbReference type="Pfam" id="PF01434">
    <property type="entry name" value="Peptidase_M41"/>
    <property type="match status" value="1"/>
</dbReference>
<dbReference type="SUPFAM" id="SSF140990">
    <property type="entry name" value="FtsH protease domain-like"/>
    <property type="match status" value="1"/>
</dbReference>
<comment type="similarity">
    <text evidence="2 11">In the C-terminal section; belongs to the peptidase M41 family.</text>
</comment>
<keyword evidence="6 11" id="KW-0378">Hydrolase</keyword>
<name>A0ABY0FMB4_9BACT</name>
<evidence type="ECO:0000256" key="12">
    <source>
        <dbReference type="RuleBase" id="RU003651"/>
    </source>
</evidence>
<dbReference type="InterPro" id="IPR037219">
    <property type="entry name" value="Peptidase_M41-like"/>
</dbReference>
<dbReference type="InterPro" id="IPR000642">
    <property type="entry name" value="Peptidase_M41"/>
</dbReference>
<evidence type="ECO:0000256" key="5">
    <source>
        <dbReference type="ARBA" id="ARBA00022741"/>
    </source>
</evidence>
<keyword evidence="11" id="KW-1133">Transmembrane helix</keyword>
<feature type="transmembrane region" description="Helical" evidence="11">
    <location>
        <begin position="27"/>
        <end position="45"/>
    </location>
</feature>
<dbReference type="PANTHER" id="PTHR23076:SF97">
    <property type="entry name" value="ATP-DEPENDENT ZINC METALLOPROTEASE YME1L1"/>
    <property type="match status" value="1"/>
</dbReference>
<evidence type="ECO:0000256" key="9">
    <source>
        <dbReference type="ARBA" id="ARBA00023049"/>
    </source>
</evidence>
<dbReference type="Pfam" id="PF00004">
    <property type="entry name" value="AAA"/>
    <property type="match status" value="1"/>
</dbReference>
<dbReference type="NCBIfam" id="TIGR01241">
    <property type="entry name" value="FtsH_fam"/>
    <property type="match status" value="1"/>
</dbReference>
<feature type="transmembrane region" description="Helical" evidence="11">
    <location>
        <begin position="140"/>
        <end position="163"/>
    </location>
</feature>
<dbReference type="Proteomes" id="UP001191004">
    <property type="component" value="Unassembled WGS sequence"/>
</dbReference>
<dbReference type="CDD" id="cd19501">
    <property type="entry name" value="RecA-like_FtsH"/>
    <property type="match status" value="1"/>
</dbReference>
<dbReference type="InterPro" id="IPR003593">
    <property type="entry name" value="AAA+_ATPase"/>
</dbReference>
<evidence type="ECO:0000256" key="3">
    <source>
        <dbReference type="ARBA" id="ARBA00022670"/>
    </source>
</evidence>
<dbReference type="SUPFAM" id="SSF52540">
    <property type="entry name" value="P-loop containing nucleoside triphosphate hydrolases"/>
    <property type="match status" value="1"/>
</dbReference>
<keyword evidence="4 11" id="KW-0479">Metal-binding</keyword>
<dbReference type="PROSITE" id="PS00674">
    <property type="entry name" value="AAA"/>
    <property type="match status" value="1"/>
</dbReference>
<dbReference type="EMBL" id="PRLL01000001">
    <property type="protein sequence ID" value="RYC74006.1"/>
    <property type="molecule type" value="Genomic_DNA"/>
</dbReference>
<proteinExistence type="inferred from homology"/>
<dbReference type="InterPro" id="IPR003959">
    <property type="entry name" value="ATPase_AAA_core"/>
</dbReference>
<keyword evidence="9 11" id="KW-0482">Metalloprotease</keyword>
<feature type="domain" description="AAA+ ATPase" evidence="13">
    <location>
        <begin position="225"/>
        <end position="363"/>
    </location>
</feature>
<keyword evidence="15" id="KW-1185">Reference proteome</keyword>
<keyword evidence="10 11" id="KW-0472">Membrane</keyword>
<keyword evidence="3 11" id="KW-0645">Protease</keyword>
<keyword evidence="11" id="KW-0812">Transmembrane</keyword>
<dbReference type="PANTHER" id="PTHR23076">
    <property type="entry name" value="METALLOPROTEASE M41 FTSH"/>
    <property type="match status" value="1"/>
</dbReference>
<feature type="binding site" evidence="11">
    <location>
        <begin position="233"/>
        <end position="240"/>
    </location>
    <ligand>
        <name>ATP</name>
        <dbReference type="ChEBI" id="CHEBI:30616"/>
    </ligand>
</feature>
<dbReference type="InterPro" id="IPR027417">
    <property type="entry name" value="P-loop_NTPase"/>
</dbReference>
<evidence type="ECO:0000259" key="13">
    <source>
        <dbReference type="SMART" id="SM00382"/>
    </source>
</evidence>
<evidence type="ECO:0000256" key="11">
    <source>
        <dbReference type="HAMAP-Rule" id="MF_01458"/>
    </source>
</evidence>
<dbReference type="EC" id="3.4.24.-" evidence="11"/>
<dbReference type="GO" id="GO:0008237">
    <property type="term" value="F:metallopeptidase activity"/>
    <property type="evidence" value="ECO:0007669"/>
    <property type="project" value="UniProtKB-KW"/>
</dbReference>
<sequence>MNAQNSSGNKPKVNLTKKNKSNTFRSVIFTLLSIIFIAYCINLYGNHSIKMKEVPLSDVISRANDEHGNIKRITVSGNELEITLKDKDIPTETSRKDPSGTLYDQGLINRCADKAGDDLKKCQEKYPAINYVDPINYTEIFINILTIAVPIIIAVIFFGRLLGQAQSINKENMGFGKARAKLYGPDKKRVLFTDVAGNEAAKQDLSEVVDFLKNPKKYEKLGAKIPRGVLLAGDPGTGKTLMARAVAGEANVPFFSISGSEFAEMFVGVGASRVRDLFSKAKKNAPSIIFIDEIDAVAHKRDARGGAGREDEQTLNQILVEMDGFDNESGVIVIAATNRVDMLDKALLRPGRFDRHVDVTLPERKDRLAILEVHFKNKPTAKSVNLEALAAKTAGSSGADLANIANEAAITAARLGHKEITGADLTEAFERVAIGPERKSKVMNEKERKITAYHEAGHAVVGHVLPDSDPVHKITIIPRGHTGGVTWFLPPEDRSYKNIYELKDTLARAMGGRIAEKIIFGEDSVTTGASSDLQHVAELSKEMIIREGMGNKTRNLVYPSEATGYYTISTGKPYSEKTTELIDEEIAQFANEAAKRAEAVLKANHKVLDRVAEALLEKETLEEEDLKNIFEGSTLPDSAKLHD</sequence>
<feature type="binding site" evidence="11">
    <location>
        <position position="454"/>
    </location>
    <ligand>
        <name>Zn(2+)</name>
        <dbReference type="ChEBI" id="CHEBI:29105"/>
        <note>catalytic</note>
    </ligand>
</feature>